<dbReference type="RefSeq" id="WP_263545765.1">
    <property type="nucleotide sequence ID" value="NZ_JAOVZO020000017.1"/>
</dbReference>
<feature type="domain" description="Antitoxin SocA-like Panacea" evidence="1">
    <location>
        <begin position="29"/>
        <end position="140"/>
    </location>
</feature>
<keyword evidence="3" id="KW-1185">Reference proteome</keyword>
<dbReference type="InterPro" id="IPR025272">
    <property type="entry name" value="SocA_Panacea"/>
</dbReference>
<gene>
    <name evidence="2" type="ORF">OD750_013535</name>
</gene>
<protein>
    <submittedName>
        <fullName evidence="2">Panacea domain-containing protein</fullName>
    </submittedName>
</protein>
<evidence type="ECO:0000259" key="1">
    <source>
        <dbReference type="Pfam" id="PF13274"/>
    </source>
</evidence>
<dbReference type="EMBL" id="JAOVZO020000017">
    <property type="protein sequence ID" value="MDC8013559.1"/>
    <property type="molecule type" value="Genomic_DNA"/>
</dbReference>
<dbReference type="Proteomes" id="UP001139971">
    <property type="component" value="Unassembled WGS sequence"/>
</dbReference>
<sequence>MIKSHEREKLINVAVYFASNTAYCGKTKLIKLLYLLDFEHFRQTGRNVTGLEYRAWKLGPVPTALFQEWMAPEPDFVAALDIVPEKVLDFERLRVVPRVEFDDRHFTRRELRLMDELACRFHDELTKPLVNYTHIELGPWAKIWDGGRGNNERIPYSLAVADDDPHGQAVLEAAEDYRNILSAIGTAH</sequence>
<comment type="caution">
    <text evidence="2">The sequence shown here is derived from an EMBL/GenBank/DDBJ whole genome shotgun (WGS) entry which is preliminary data.</text>
</comment>
<evidence type="ECO:0000313" key="2">
    <source>
        <dbReference type="EMBL" id="MDC8013559.1"/>
    </source>
</evidence>
<name>A0A9X4BKU2_9GAMM</name>
<organism evidence="2 3">
    <name type="scientific">Tahibacter soli</name>
    <dbReference type="NCBI Taxonomy" id="2983605"/>
    <lineage>
        <taxon>Bacteria</taxon>
        <taxon>Pseudomonadati</taxon>
        <taxon>Pseudomonadota</taxon>
        <taxon>Gammaproteobacteria</taxon>
        <taxon>Lysobacterales</taxon>
        <taxon>Rhodanobacteraceae</taxon>
        <taxon>Tahibacter</taxon>
    </lineage>
</organism>
<dbReference type="Pfam" id="PF13274">
    <property type="entry name" value="SocA_Panacea"/>
    <property type="match status" value="1"/>
</dbReference>
<accession>A0A9X4BKU2</accession>
<reference evidence="2" key="1">
    <citation type="submission" date="2023-02" db="EMBL/GenBank/DDBJ databases">
        <title>Tahibacter soli sp. nov. isolated from soil.</title>
        <authorList>
            <person name="Baek J.H."/>
            <person name="Lee J.K."/>
            <person name="Choi D.G."/>
            <person name="Jeon C.O."/>
        </authorList>
    </citation>
    <scope>NUCLEOTIDE SEQUENCE</scope>
    <source>
        <strain evidence="2">BL</strain>
    </source>
</reference>
<dbReference type="AlphaFoldDB" id="A0A9X4BKU2"/>
<evidence type="ECO:0000313" key="3">
    <source>
        <dbReference type="Proteomes" id="UP001139971"/>
    </source>
</evidence>
<proteinExistence type="predicted"/>